<keyword evidence="2 3" id="KW-0040">ANK repeat</keyword>
<protein>
    <recommendedName>
        <fullName evidence="5">MATH domain-containing protein</fullName>
    </recommendedName>
</protein>
<gene>
    <name evidence="6" type="ORF">ACHAWU_007285</name>
</gene>
<dbReference type="Pfam" id="PF12796">
    <property type="entry name" value="Ank_2"/>
    <property type="match status" value="2"/>
</dbReference>
<feature type="compositionally biased region" description="Basic residues" evidence="4">
    <location>
        <begin position="176"/>
        <end position="193"/>
    </location>
</feature>
<dbReference type="Pfam" id="PF22486">
    <property type="entry name" value="MATH_2"/>
    <property type="match status" value="1"/>
</dbReference>
<feature type="compositionally biased region" description="Basic residues" evidence="4">
    <location>
        <begin position="983"/>
        <end position="992"/>
    </location>
</feature>
<feature type="compositionally biased region" description="Polar residues" evidence="4">
    <location>
        <begin position="1316"/>
        <end position="1340"/>
    </location>
</feature>
<feature type="region of interest" description="Disordered" evidence="4">
    <location>
        <begin position="166"/>
        <end position="216"/>
    </location>
</feature>
<feature type="compositionally biased region" description="Low complexity" evidence="4">
    <location>
        <begin position="1287"/>
        <end position="1300"/>
    </location>
</feature>
<keyword evidence="1" id="KW-0677">Repeat</keyword>
<feature type="domain" description="MATH" evidence="5">
    <location>
        <begin position="392"/>
        <end position="526"/>
    </location>
</feature>
<dbReference type="InterPro" id="IPR002110">
    <property type="entry name" value="Ankyrin_rpt"/>
</dbReference>
<evidence type="ECO:0000313" key="7">
    <source>
        <dbReference type="Proteomes" id="UP001530293"/>
    </source>
</evidence>
<dbReference type="PROSITE" id="PS50144">
    <property type="entry name" value="MATH"/>
    <property type="match status" value="1"/>
</dbReference>
<dbReference type="Gene3D" id="1.25.40.20">
    <property type="entry name" value="Ankyrin repeat-containing domain"/>
    <property type="match status" value="2"/>
</dbReference>
<dbReference type="Proteomes" id="UP001530293">
    <property type="component" value="Unassembled WGS sequence"/>
</dbReference>
<dbReference type="EMBL" id="JALLBG020000312">
    <property type="protein sequence ID" value="KAL3756334.1"/>
    <property type="molecule type" value="Genomic_DNA"/>
</dbReference>
<feature type="region of interest" description="Disordered" evidence="4">
    <location>
        <begin position="1"/>
        <end position="49"/>
    </location>
</feature>
<feature type="compositionally biased region" description="Low complexity" evidence="4">
    <location>
        <begin position="594"/>
        <end position="612"/>
    </location>
</feature>
<feature type="compositionally biased region" description="Low complexity" evidence="4">
    <location>
        <begin position="1119"/>
        <end position="1128"/>
    </location>
</feature>
<feature type="compositionally biased region" description="Polar residues" evidence="4">
    <location>
        <begin position="1068"/>
        <end position="1084"/>
    </location>
</feature>
<evidence type="ECO:0000256" key="4">
    <source>
        <dbReference type="SAM" id="MobiDB-lite"/>
    </source>
</evidence>
<evidence type="ECO:0000256" key="3">
    <source>
        <dbReference type="PROSITE-ProRule" id="PRU00023"/>
    </source>
</evidence>
<proteinExistence type="predicted"/>
<dbReference type="InterPro" id="IPR008974">
    <property type="entry name" value="TRAF-like"/>
</dbReference>
<feature type="compositionally biased region" description="Basic and acidic residues" evidence="4">
    <location>
        <begin position="1086"/>
        <end position="1110"/>
    </location>
</feature>
<dbReference type="InterPro" id="IPR036770">
    <property type="entry name" value="Ankyrin_rpt-contain_sf"/>
</dbReference>
<evidence type="ECO:0000256" key="2">
    <source>
        <dbReference type="ARBA" id="ARBA00023043"/>
    </source>
</evidence>
<dbReference type="PANTHER" id="PTHR24126">
    <property type="entry name" value="ANKYRIN REPEAT, PH AND SEC7 DOMAIN CONTAINING PROTEIN SECG-RELATED"/>
    <property type="match status" value="1"/>
</dbReference>
<comment type="caution">
    <text evidence="6">The sequence shown here is derived from an EMBL/GenBank/DDBJ whole genome shotgun (WGS) entry which is preliminary data.</text>
</comment>
<sequence>MVLGWRSSRAVAASGSAEEESTSAAADANAATTHTHMADATTPTTAADDSDTVLAAAEDPSSMETNTLCDPSDEQLAAAAGVTVECNGNALTTHLQDDGEGAAAAVAASETAFEEDSGRIIGQSSSQSHDERAQSTAPQLFPSLASSAGGISRGHQQQLQPSALVWPPSTSQQQQHLHHQQHHHQDKSKKMKRDRSGGNVTRIDVYPNGESYVTSPDGTTTKTMATIQPISGSSPSGPVGSSPIFQFTSNIAVAPSATVVGGGGGGGESMTAAAQAATAALNFGKGFAPGIGAQGISSFPHIPPPGNGSVPLGGPSHVHPSPVLEDDSTQTNYLQDGASSSSSIPMSADAGECSSTALTINTNTSNDANNHPSTTTASTVPIHWQPQSQTSTCEFTHTITNYSQKRDSGCKKAEYSTITTDSHGNKWRLIIYVNGNGRASNHHLSLFLQVADAEELPFGWNKAVSYVLTLEHPQGQSLGYAKRNPDKTFKLCPKAIDWGWSQFITSDRIQQEGFVHKDTLTVRASVTVKSSSVQIDPEDAELYLKCAVEEGNAEAVRICLGQEAWVNCQFKDDLYTPLHTACSANNHGDGGNHGSTSSSSSSSTPSNSPTTPGPISVGCLEVLDLLLERGADVNACNKWRETPLLIAANNGHVEAVKRLLVAGADPSLCSEAGWSALTFAAHKGYDDICALLLAANAPVDCRVTEDLSTPLHKACAGSRPGHTSAVCQLLEGNADVHALNKWRETPLLTAANHGQSDAVEALLRYGADPCKCTDTGWSPLSIAAYKGHDEVVRLLLEEGAPTEEDDPTLSALLQAATKGLPDTVMLLLRHGADHTVTTKKGDTALSILVEQNLIDAAVEMVTDYNASIPRCSRDRKKVQRARLLINLRLKQMQREGTGPYCDNSDQGESDVEPENAGGRALHDDADSAASPLTHDSRRKKKNNKSSQKSIAKQEADARAAEEALLLELAAEECAKTENGSSKNSKKKKKKKEKERQQKADLAVEPERGDNDEFSKAEEEAIVVTEIPSPVKKEKIVQLTAQSVVVQTLKQKQKEENSEASGRRAGNAQKVTLPSPSSSGQQQAIAESKESLKRAEGNRDAKPKKAQDDPISKASKLIVTKKSTSSTSSNDSRNKATPNATKGHGHGVATKVSGEVQNKKIPGDNPVQTKKVPGDNPVVARKIPGDNPVQPKKIPGDNPIQPKKIPGDNPKVPVQQTRGQLASQKGGSTTPANKNQRGWESRNPAQQQATAPPPATASAPAPNKKQPSHSNKEKAPVKKVSQYVAPTSSKSPSSSRSDSASPTGRGKHASRSDESTHSTANSTSDSMPATPTLGQKTSSPSAIGDHTAAQTTTPSNVSMNVPEDEQLANLASNVGRVAVGATPSPTAAGPAAPPVAASISVELPSVSIYRLEKVNEIFRHCSEARSSSLHNPLRVIDERMLRIVLYRWIIRASHGSETFLDPVIPSWDDEAYLKEFLQRQLISESRRPTGEDSRFSMNVFPSIEVLRDAGAAMSEICMSLARDVVQFRFKCEQQVSHDWSDSDINMAGVEEGNQVTIEWSGKSRLSIPYASFNALARRYVGEHSRLMSAIFSAVRRHELMSAIADQTDMVCHLPLQTMECLTKGLSASLETWSDSVSVYGNNYFCSMFPDVDTVFGGLPPFGKNAGGGERVLHRSGGAVVVVAPPENATSSQCIRKMVDMSEQLANLPLSFGVILSVDCFVNANNINLTVEDLRALDPRLCGECKSIISFIEVIPSGSCIFSKSSCMFLLIQNEAGRLRFPAHPTAMDIIRRSMRTDIGMSNSSPMLSNMTMMSGESTFTAGAPFSSMSQHQYAGAPQEAPLPSNPWGNDGNRGGRGHRGRLFELVGDVDVEEDHGMNSLLPGMLDSLNMSMFGGSNPNDEVDIEAISLMGIGLNGAMNNSYQKP</sequence>
<feature type="repeat" description="ANK" evidence="3">
    <location>
        <begin position="742"/>
        <end position="768"/>
    </location>
</feature>
<dbReference type="SUPFAM" id="SSF48403">
    <property type="entry name" value="Ankyrin repeat"/>
    <property type="match status" value="1"/>
</dbReference>
<accession>A0ABD3LX62</accession>
<feature type="region of interest" description="Disordered" evidence="4">
    <location>
        <begin position="107"/>
        <end position="137"/>
    </location>
</feature>
<dbReference type="SUPFAM" id="SSF49599">
    <property type="entry name" value="TRAF domain-like"/>
    <property type="match status" value="1"/>
</dbReference>
<feature type="region of interest" description="Disordered" evidence="4">
    <location>
        <begin position="895"/>
        <end position="955"/>
    </location>
</feature>
<dbReference type="InterPro" id="IPR002083">
    <property type="entry name" value="MATH/TRAF_dom"/>
</dbReference>
<evidence type="ECO:0000313" key="6">
    <source>
        <dbReference type="EMBL" id="KAL3756334.1"/>
    </source>
</evidence>
<keyword evidence="7" id="KW-1185">Reference proteome</keyword>
<dbReference type="PROSITE" id="PS50297">
    <property type="entry name" value="ANK_REP_REGION"/>
    <property type="match status" value="3"/>
</dbReference>
<dbReference type="CDD" id="cd00121">
    <property type="entry name" value="MATH"/>
    <property type="match status" value="1"/>
</dbReference>
<evidence type="ECO:0000256" key="1">
    <source>
        <dbReference type="ARBA" id="ARBA00022737"/>
    </source>
</evidence>
<feature type="region of interest" description="Disordered" evidence="4">
    <location>
        <begin position="298"/>
        <end position="350"/>
    </location>
</feature>
<feature type="region of interest" description="Disordered" evidence="4">
    <location>
        <begin position="974"/>
        <end position="1019"/>
    </location>
</feature>
<feature type="region of interest" description="Disordered" evidence="4">
    <location>
        <begin position="589"/>
        <end position="612"/>
    </location>
</feature>
<feature type="compositionally biased region" description="Polar residues" evidence="4">
    <location>
        <begin position="1347"/>
        <end position="1358"/>
    </location>
</feature>
<dbReference type="PANTHER" id="PTHR24126:SF14">
    <property type="entry name" value="ANK_REP_REGION DOMAIN-CONTAINING PROTEIN"/>
    <property type="match status" value="1"/>
</dbReference>
<feature type="compositionally biased region" description="Low complexity" evidence="4">
    <location>
        <begin position="7"/>
        <end position="47"/>
    </location>
</feature>
<evidence type="ECO:0000259" key="5">
    <source>
        <dbReference type="PROSITE" id="PS50144"/>
    </source>
</evidence>
<organism evidence="6 7">
    <name type="scientific">Discostella pseudostelligera</name>
    <dbReference type="NCBI Taxonomy" id="259834"/>
    <lineage>
        <taxon>Eukaryota</taxon>
        <taxon>Sar</taxon>
        <taxon>Stramenopiles</taxon>
        <taxon>Ochrophyta</taxon>
        <taxon>Bacillariophyta</taxon>
        <taxon>Coscinodiscophyceae</taxon>
        <taxon>Thalassiosirophycidae</taxon>
        <taxon>Stephanodiscales</taxon>
        <taxon>Stephanodiscaceae</taxon>
        <taxon>Discostella</taxon>
    </lineage>
</organism>
<feature type="repeat" description="ANK" evidence="3">
    <location>
        <begin position="639"/>
        <end position="671"/>
    </location>
</feature>
<feature type="compositionally biased region" description="Basic and acidic residues" evidence="4">
    <location>
        <begin position="1004"/>
        <end position="1018"/>
    </location>
</feature>
<reference evidence="6 7" key="1">
    <citation type="submission" date="2024-10" db="EMBL/GenBank/DDBJ databases">
        <title>Updated reference genomes for cyclostephanoid diatoms.</title>
        <authorList>
            <person name="Roberts W.R."/>
            <person name="Alverson A.J."/>
        </authorList>
    </citation>
    <scope>NUCLEOTIDE SEQUENCE [LARGE SCALE GENOMIC DNA]</scope>
    <source>
        <strain evidence="6 7">AJA232-27</strain>
    </source>
</reference>
<feature type="compositionally biased region" description="Low complexity" evidence="4">
    <location>
        <begin position="1243"/>
        <end position="1261"/>
    </location>
</feature>
<name>A0ABD3LX62_9STRA</name>
<feature type="region of interest" description="Disordered" evidence="4">
    <location>
        <begin position="361"/>
        <end position="380"/>
    </location>
</feature>
<dbReference type="Gene3D" id="2.60.210.10">
    <property type="entry name" value="Apoptosis, Tumor Necrosis Factor Receptor Associated Protein 2, Chain A"/>
    <property type="match status" value="1"/>
</dbReference>
<feature type="region of interest" description="Disordered" evidence="4">
    <location>
        <begin position="1047"/>
        <end position="1358"/>
    </location>
</feature>
<dbReference type="SMART" id="SM00061">
    <property type="entry name" value="MATH"/>
    <property type="match status" value="1"/>
</dbReference>
<feature type="repeat" description="ANK" evidence="3">
    <location>
        <begin position="775"/>
        <end position="807"/>
    </location>
</feature>
<dbReference type="PROSITE" id="PS50088">
    <property type="entry name" value="ANK_REPEAT"/>
    <property type="match status" value="3"/>
</dbReference>
<feature type="compositionally biased region" description="Polar residues" evidence="4">
    <location>
        <begin position="329"/>
        <end position="338"/>
    </location>
</feature>
<feature type="compositionally biased region" description="Polar residues" evidence="4">
    <location>
        <begin position="1213"/>
        <end position="1237"/>
    </location>
</feature>
<dbReference type="SMART" id="SM00248">
    <property type="entry name" value="ANK"/>
    <property type="match status" value="9"/>
</dbReference>